<dbReference type="EMBL" id="CP001994">
    <property type="protein sequence ID" value="ADE35619.1"/>
    <property type="molecule type" value="Genomic_DNA"/>
</dbReference>
<dbReference type="Pfam" id="PF01943">
    <property type="entry name" value="Polysacc_synt"/>
    <property type="match status" value="1"/>
</dbReference>
<accession>D5E8W0</accession>
<dbReference type="STRING" id="547558.Mmah_0083"/>
<feature type="transmembrane region" description="Helical" evidence="5">
    <location>
        <begin position="217"/>
        <end position="234"/>
    </location>
</feature>
<feature type="transmembrane region" description="Helical" evidence="5">
    <location>
        <begin position="387"/>
        <end position="407"/>
    </location>
</feature>
<gene>
    <name evidence="6" type="ordered locus">Mmah_0083</name>
</gene>
<evidence type="ECO:0000313" key="7">
    <source>
        <dbReference type="Proteomes" id="UP000001059"/>
    </source>
</evidence>
<dbReference type="OrthoDB" id="112053at2157"/>
<keyword evidence="4 5" id="KW-0472">Membrane</keyword>
<evidence type="ECO:0000256" key="4">
    <source>
        <dbReference type="ARBA" id="ARBA00023136"/>
    </source>
</evidence>
<dbReference type="Proteomes" id="UP000001059">
    <property type="component" value="Chromosome"/>
</dbReference>
<proteinExistence type="predicted"/>
<feature type="transmembrane region" description="Helical" evidence="5">
    <location>
        <begin position="117"/>
        <end position="138"/>
    </location>
</feature>
<name>D5E8W0_METMS</name>
<dbReference type="KEGG" id="mmh:Mmah_0083"/>
<feature type="transmembrane region" description="Helical" evidence="5">
    <location>
        <begin position="298"/>
        <end position="322"/>
    </location>
</feature>
<dbReference type="GeneID" id="8982214"/>
<evidence type="ECO:0000256" key="2">
    <source>
        <dbReference type="ARBA" id="ARBA00022692"/>
    </source>
</evidence>
<dbReference type="InterPro" id="IPR052556">
    <property type="entry name" value="PolySynth_Transporter"/>
</dbReference>
<dbReference type="AlphaFoldDB" id="D5E8W0"/>
<dbReference type="PANTHER" id="PTHR43424">
    <property type="entry name" value="LOCUS PUTATIVE PROTEIN 1-RELATED"/>
    <property type="match status" value="1"/>
</dbReference>
<evidence type="ECO:0000256" key="1">
    <source>
        <dbReference type="ARBA" id="ARBA00004141"/>
    </source>
</evidence>
<feature type="transmembrane region" description="Helical" evidence="5">
    <location>
        <begin position="21"/>
        <end position="40"/>
    </location>
</feature>
<evidence type="ECO:0000313" key="6">
    <source>
        <dbReference type="EMBL" id="ADE35619.1"/>
    </source>
</evidence>
<evidence type="ECO:0000256" key="3">
    <source>
        <dbReference type="ARBA" id="ARBA00022989"/>
    </source>
</evidence>
<protein>
    <submittedName>
        <fullName evidence="6">Polysaccharide biosynthesis protein</fullName>
    </submittedName>
</protein>
<feature type="transmembrane region" description="Helical" evidence="5">
    <location>
        <begin position="46"/>
        <end position="70"/>
    </location>
</feature>
<keyword evidence="3 5" id="KW-1133">Transmembrane helix</keyword>
<dbReference type="CDD" id="cd13128">
    <property type="entry name" value="MATE_Wzx_like"/>
    <property type="match status" value="1"/>
</dbReference>
<feature type="transmembrane region" description="Helical" evidence="5">
    <location>
        <begin position="173"/>
        <end position="196"/>
    </location>
</feature>
<feature type="transmembrane region" description="Helical" evidence="5">
    <location>
        <begin position="260"/>
        <end position="277"/>
    </location>
</feature>
<dbReference type="GO" id="GO:0016020">
    <property type="term" value="C:membrane"/>
    <property type="evidence" value="ECO:0007669"/>
    <property type="project" value="UniProtKB-SubCell"/>
</dbReference>
<keyword evidence="7" id="KW-1185">Reference proteome</keyword>
<feature type="transmembrane region" description="Helical" evidence="5">
    <location>
        <begin position="82"/>
        <end position="105"/>
    </location>
</feature>
<organism evidence="6 7">
    <name type="scientific">Methanohalophilus mahii (strain ATCC 35705 / DSM 5219 / SLP)</name>
    <dbReference type="NCBI Taxonomy" id="547558"/>
    <lineage>
        <taxon>Archaea</taxon>
        <taxon>Methanobacteriati</taxon>
        <taxon>Methanobacteriota</taxon>
        <taxon>Stenosarchaea group</taxon>
        <taxon>Methanomicrobia</taxon>
        <taxon>Methanosarcinales</taxon>
        <taxon>Methanosarcinaceae</taxon>
        <taxon>Methanohalophilus</taxon>
    </lineage>
</organism>
<feature type="transmembrane region" description="Helical" evidence="5">
    <location>
        <begin position="334"/>
        <end position="354"/>
    </location>
</feature>
<sequence>MLKSEGFKKYFFNTSWLFFEHIVRLVVALFVSVYVARYLGPDQYGLLNYSISFVALFSAIATLGLDQIVIRELVKDRNKRDSLLGTAFVLKVSGAVLAIAILAVGVQFTSNDLFTNLLIFIIAAGTLFQSMNVVDFYYQSKVQSKFSVQVKFWTIMGISLLKVYSIYIGAPLLWFAFLVLLENIILASGFFLIYNLKGLSIFSWHFDLDMAKSLLKSSWPLIFSGIFIGIYMKIDQVMLKEMVDTQAVGLYAAAVKLSEAWYFVPTVIMTSFYPAIIEGKKISDEIYYQRLELLYGTVVWLAILIALPITFLGDWVIQILYGIDYVGAASVLKIHIWAAVFVFIGVANSKWLIIENLEKFALYRTMIGALCNVVLNLMLIPKYGIEGAATATVISYFIAAYLSMLFIGPTQKNFWLSTKSFNLYILFKNLLRFLNERKI</sequence>
<comment type="subcellular location">
    <subcellularLocation>
        <location evidence="1">Membrane</location>
        <topology evidence="1">Multi-pass membrane protein</topology>
    </subcellularLocation>
</comment>
<evidence type="ECO:0000256" key="5">
    <source>
        <dbReference type="SAM" id="Phobius"/>
    </source>
</evidence>
<reference evidence="6 7" key="1">
    <citation type="submission" date="2010-03" db="EMBL/GenBank/DDBJ databases">
        <title>The complete genome of Methanohalophilus mahii DSM 5219.</title>
        <authorList>
            <consortium name="US DOE Joint Genome Institute (JGI-PGF)"/>
            <person name="Lucas S."/>
            <person name="Copeland A."/>
            <person name="Lapidus A."/>
            <person name="Glavina del Rio T."/>
            <person name="Dalin E."/>
            <person name="Tice H."/>
            <person name="Bruce D."/>
            <person name="Goodwin L."/>
            <person name="Pitluck S."/>
            <person name="Kyrpides N."/>
            <person name="Mavromatis K."/>
            <person name="Ivanova N."/>
            <person name="Lykidis A."/>
            <person name="Saunders E."/>
            <person name="Brettin T."/>
            <person name="Detter J.C."/>
            <person name="Han C."/>
            <person name="Land M."/>
            <person name="Hauser L."/>
            <person name="Markowitz V."/>
            <person name="Cheng J.-F."/>
            <person name="Hugenholtz P."/>
            <person name="Woyke T."/>
            <person name="Wu D."/>
            <person name="Spring S."/>
            <person name="Schneider S."/>
            <person name="Schroeder M."/>
            <person name="Klenk H.-P."/>
            <person name="Eisen J.A."/>
        </authorList>
    </citation>
    <scope>NUCLEOTIDE SEQUENCE [LARGE SCALE GENOMIC DNA]</scope>
    <source>
        <strain evidence="7">ATCC 35705 / DSM 5219 / SLP</strain>
    </source>
</reference>
<dbReference type="InterPro" id="IPR002797">
    <property type="entry name" value="Polysacc_synth"/>
</dbReference>
<dbReference type="HOGENOM" id="CLU_022017_6_3_2"/>
<dbReference type="RefSeq" id="WP_013036562.1">
    <property type="nucleotide sequence ID" value="NC_014002.1"/>
</dbReference>
<dbReference type="PANTHER" id="PTHR43424:SF1">
    <property type="entry name" value="LOCUS PUTATIVE PROTEIN 1-RELATED"/>
    <property type="match status" value="1"/>
</dbReference>
<keyword evidence="2 5" id="KW-0812">Transmembrane</keyword>
<feature type="transmembrane region" description="Helical" evidence="5">
    <location>
        <begin position="361"/>
        <end position="381"/>
    </location>
</feature>